<keyword evidence="1" id="KW-0963">Cytoplasm</keyword>
<evidence type="ECO:0000313" key="9">
    <source>
        <dbReference type="Proteomes" id="UP000198307"/>
    </source>
</evidence>
<dbReference type="EMBL" id="FZQB01000002">
    <property type="protein sequence ID" value="SNT71679.1"/>
    <property type="molecule type" value="Genomic_DNA"/>
</dbReference>
<dbReference type="InterPro" id="IPR007848">
    <property type="entry name" value="Small_mtfrase_dom"/>
</dbReference>
<dbReference type="Pfam" id="PF05175">
    <property type="entry name" value="MTS"/>
    <property type="match status" value="1"/>
</dbReference>
<protein>
    <submittedName>
        <fullName evidence="8">16S rRNA (Guanine1207-N2)-methyltransferase</fullName>
    </submittedName>
</protein>
<dbReference type="InterPro" id="IPR046977">
    <property type="entry name" value="RsmC/RlmG"/>
</dbReference>
<evidence type="ECO:0000259" key="7">
    <source>
        <dbReference type="Pfam" id="PF08468"/>
    </source>
</evidence>
<dbReference type="PANTHER" id="PTHR47816">
    <property type="entry name" value="RIBOSOMAL RNA SMALL SUBUNIT METHYLTRANSFERASE C"/>
    <property type="match status" value="1"/>
</dbReference>
<evidence type="ECO:0000256" key="3">
    <source>
        <dbReference type="ARBA" id="ARBA00022603"/>
    </source>
</evidence>
<evidence type="ECO:0000313" key="8">
    <source>
        <dbReference type="EMBL" id="SNT71679.1"/>
    </source>
</evidence>
<gene>
    <name evidence="8" type="ORF">SAMN05444959_102193</name>
</gene>
<dbReference type="Proteomes" id="UP000198307">
    <property type="component" value="Unassembled WGS sequence"/>
</dbReference>
<keyword evidence="2" id="KW-0698">rRNA processing</keyword>
<reference evidence="8 9" key="1">
    <citation type="submission" date="2017-07" db="EMBL/GenBank/DDBJ databases">
        <authorList>
            <person name="Sun Z.S."/>
            <person name="Albrecht U."/>
            <person name="Echele G."/>
            <person name="Lee C.C."/>
        </authorList>
    </citation>
    <scope>NUCLEOTIDE SEQUENCE [LARGE SCALE GENOMIC DNA]</scope>
    <source>
        <strain evidence="8 9">DSM 14827</strain>
    </source>
</reference>
<accession>A0A239PMZ0</accession>
<keyword evidence="4 8" id="KW-0808">Transferase</keyword>
<dbReference type="CDD" id="cd02440">
    <property type="entry name" value="AdoMet_MTases"/>
    <property type="match status" value="1"/>
</dbReference>
<evidence type="ECO:0000256" key="1">
    <source>
        <dbReference type="ARBA" id="ARBA00022490"/>
    </source>
</evidence>
<dbReference type="InterPro" id="IPR029063">
    <property type="entry name" value="SAM-dependent_MTases_sf"/>
</dbReference>
<dbReference type="InterPro" id="IPR013675">
    <property type="entry name" value="Mtase_sm_N"/>
</dbReference>
<dbReference type="SUPFAM" id="SSF53335">
    <property type="entry name" value="S-adenosyl-L-methionine-dependent methyltransferases"/>
    <property type="match status" value="1"/>
</dbReference>
<dbReference type="PANTHER" id="PTHR47816:SF4">
    <property type="entry name" value="RIBOSOMAL RNA SMALL SUBUNIT METHYLTRANSFERASE C"/>
    <property type="match status" value="1"/>
</dbReference>
<evidence type="ECO:0000256" key="4">
    <source>
        <dbReference type="ARBA" id="ARBA00022679"/>
    </source>
</evidence>
<organism evidence="8 9">
    <name type="scientific">Paracoccus seriniphilus</name>
    <dbReference type="NCBI Taxonomy" id="184748"/>
    <lineage>
        <taxon>Bacteria</taxon>
        <taxon>Pseudomonadati</taxon>
        <taxon>Pseudomonadota</taxon>
        <taxon>Alphaproteobacteria</taxon>
        <taxon>Rhodobacterales</taxon>
        <taxon>Paracoccaceae</taxon>
        <taxon>Paracoccus</taxon>
    </lineage>
</organism>
<dbReference type="AlphaFoldDB" id="A0A239PMZ0"/>
<sequence length="313" mass="33859">MLVVGAKGGAALAPLDPSSSIIQQGNYPDYQALAASGYEVVTTAEGDFETALVFLPRAKAEARARIADASARLRPGAALWIDGQKTDGVDSILKDLRKRATVDQVYSKGHGKIFRVLRPEGEWLPAYWVSRGHEVAPGFVTRPGVFSADGIDPGSALLARHLPERMPTRMVDLGAGWGWLSAQVLAHPGVEVIHLVEAEHAALESARENVRDPRARFHWTDARSFSLPEPVNGVIMNPPFHVGRMADPRLGQEFIAAAARLLTGAGKLWMVANRHLPYETVLGEHFARVSEIGGDTRFKIIEASGAGRKGGRK</sequence>
<dbReference type="GO" id="GO:0008990">
    <property type="term" value="F:rRNA (guanine-N2-)-methyltransferase activity"/>
    <property type="evidence" value="ECO:0007669"/>
    <property type="project" value="InterPro"/>
</dbReference>
<proteinExistence type="predicted"/>
<evidence type="ECO:0000256" key="5">
    <source>
        <dbReference type="ARBA" id="ARBA00022691"/>
    </source>
</evidence>
<feature type="domain" description="Methyltransferase small" evidence="6">
    <location>
        <begin position="139"/>
        <end position="301"/>
    </location>
</feature>
<name>A0A239PMZ0_9RHOB</name>
<evidence type="ECO:0000259" key="6">
    <source>
        <dbReference type="Pfam" id="PF05175"/>
    </source>
</evidence>
<dbReference type="Gene3D" id="3.40.50.150">
    <property type="entry name" value="Vaccinia Virus protein VP39"/>
    <property type="match status" value="2"/>
</dbReference>
<keyword evidence="9" id="KW-1185">Reference proteome</keyword>
<dbReference type="Pfam" id="PF08468">
    <property type="entry name" value="MTS_N"/>
    <property type="match status" value="1"/>
</dbReference>
<dbReference type="RefSeq" id="WP_179217632.1">
    <property type="nucleotide sequence ID" value="NZ_CP067129.1"/>
</dbReference>
<keyword evidence="3 8" id="KW-0489">Methyltransferase</keyword>
<evidence type="ECO:0000256" key="2">
    <source>
        <dbReference type="ARBA" id="ARBA00022552"/>
    </source>
</evidence>
<feature type="domain" description="Methyltransferase small N-terminal" evidence="7">
    <location>
        <begin position="25"/>
        <end position="105"/>
    </location>
</feature>
<keyword evidence="5" id="KW-0949">S-adenosyl-L-methionine</keyword>